<gene>
    <name evidence="2" type="ORF">ACHHYP_05534</name>
</gene>
<feature type="transmembrane region" description="Helical" evidence="1">
    <location>
        <begin position="566"/>
        <end position="590"/>
    </location>
</feature>
<evidence type="ECO:0000313" key="2">
    <source>
        <dbReference type="EMBL" id="OQR90407.1"/>
    </source>
</evidence>
<name>A0A1V9YXM0_ACHHY</name>
<dbReference type="OrthoDB" id="10518142at2759"/>
<proteinExistence type="predicted"/>
<keyword evidence="3" id="KW-1185">Reference proteome</keyword>
<dbReference type="EMBL" id="JNBR01000632">
    <property type="protein sequence ID" value="OQR90407.1"/>
    <property type="molecule type" value="Genomic_DNA"/>
</dbReference>
<evidence type="ECO:0000256" key="1">
    <source>
        <dbReference type="SAM" id="Phobius"/>
    </source>
</evidence>
<dbReference type="AlphaFoldDB" id="A0A1V9YXM0"/>
<keyword evidence="1" id="KW-1133">Transmembrane helix</keyword>
<feature type="transmembrane region" description="Helical" evidence="1">
    <location>
        <begin position="12"/>
        <end position="36"/>
    </location>
</feature>
<accession>A0A1V9YXM0</accession>
<dbReference type="Proteomes" id="UP000243579">
    <property type="component" value="Unassembled WGS sequence"/>
</dbReference>
<evidence type="ECO:0008006" key="4">
    <source>
        <dbReference type="Google" id="ProtNLM"/>
    </source>
</evidence>
<protein>
    <recommendedName>
        <fullName evidence="4">Transmembrane protein</fullName>
    </recommendedName>
</protein>
<feature type="transmembrane region" description="Helical" evidence="1">
    <location>
        <begin position="610"/>
        <end position="632"/>
    </location>
</feature>
<comment type="caution">
    <text evidence="2">The sequence shown here is derived from an EMBL/GenBank/DDBJ whole genome shotgun (WGS) entry which is preliminary data.</text>
</comment>
<organism evidence="2 3">
    <name type="scientific">Achlya hypogyna</name>
    <name type="common">Oomycete</name>
    <name type="synonym">Protoachlya hypogyna</name>
    <dbReference type="NCBI Taxonomy" id="1202772"/>
    <lineage>
        <taxon>Eukaryota</taxon>
        <taxon>Sar</taxon>
        <taxon>Stramenopiles</taxon>
        <taxon>Oomycota</taxon>
        <taxon>Saprolegniomycetes</taxon>
        <taxon>Saprolegniales</taxon>
        <taxon>Achlyaceae</taxon>
        <taxon>Achlya</taxon>
    </lineage>
</organism>
<keyword evidence="1" id="KW-0812">Transmembrane</keyword>
<evidence type="ECO:0000313" key="3">
    <source>
        <dbReference type="Proteomes" id="UP000243579"/>
    </source>
</evidence>
<reference evidence="2 3" key="1">
    <citation type="journal article" date="2014" name="Genome Biol. Evol.">
        <title>The secreted proteins of Achlya hypogyna and Thraustotheca clavata identify the ancestral oomycete secretome and reveal gene acquisitions by horizontal gene transfer.</title>
        <authorList>
            <person name="Misner I."/>
            <person name="Blouin N."/>
            <person name="Leonard G."/>
            <person name="Richards T.A."/>
            <person name="Lane C.E."/>
        </authorList>
    </citation>
    <scope>NUCLEOTIDE SEQUENCE [LARGE SCALE GENOMIC DNA]</scope>
    <source>
        <strain evidence="2 3">ATCC 48635</strain>
    </source>
</reference>
<keyword evidence="1" id="KW-0472">Membrane</keyword>
<sequence length="769" mass="85881">MQRNESRGRPWASCALGYLYVLTSLLWSIYSLVLFWPSAENDLFWPNFYSHGTYSLLQRILNLQLTLLYSDAPTTVDLLAPAADASVFDPIVGVPSVYPRFVVYHKLTSVSVAITGLRAMDPGFVTAMITPYCWVDLAQRWALAHTAKRLERCRKHDVDNGAVYLEAVLRNIDMTQWLAQNTNNFYDKIAAGVAELGGDAWVAAIVSHRIEPFSNEVALWRTAGLLRFQLQWANRIQIGIDDQISITTAFGNLAGYSIKAIPVVNLGASWCSSYMYMALFNDFNALSNNQSLVMNTSNWIGANDNRQLENFDVSLPLNQVYTLFHDTVGALDDIDLRWISIPPTLSDTVATFRAAVLTRLRYGDTAFFSALSRIETISVPTVPQKWQDASLRFLGGNPMCSYGASLPFVQRSFGFDDACGTQVAMADMWSPFSGLFALTMVQGATNRICANVPSMPALCNDLVTATAAAHALLNLSLPAPPLTDLGLSKMQFVLDPFTGLRIETMSLLDESFAFFGWLNIYDWALFQREAVVFEGDKRAFPLMSYYYEPLAPPTPVHNDHRGVAQYHLYAACLVTVVLCLVALLATAIWVTNRSCRPQWHLFSRVASAVWLNRGVLFLRSLFATLMLATATVSPVTTHTGQNLVRAYNSLLTSFVLASETTWFSYVCHDFLHPLTGVHTRVYAPRSTLLSWGAVALIDILAPVEMLVELDQQCLMLNMDYQVYCTSATVMIGAMSRPPSHSQNSFSHPCYLWHRFFFTHLSSHLLKKTN</sequence>